<keyword evidence="1" id="KW-1133">Transmembrane helix</keyword>
<name>A0A9W6HXN0_9ACTN</name>
<feature type="domain" description="YqeB PH" evidence="3">
    <location>
        <begin position="14"/>
        <end position="163"/>
    </location>
</feature>
<evidence type="ECO:0000259" key="2">
    <source>
        <dbReference type="Pfam" id="PF23493"/>
    </source>
</evidence>
<keyword evidence="1" id="KW-0472">Membrane</keyword>
<evidence type="ECO:0008006" key="6">
    <source>
        <dbReference type="Google" id="ProtNLM"/>
    </source>
</evidence>
<feature type="domain" description="Cysteinyl-tRNA ligase anticodon binding" evidence="2">
    <location>
        <begin position="179"/>
        <end position="229"/>
    </location>
</feature>
<keyword evidence="5" id="KW-1185">Reference proteome</keyword>
<dbReference type="Proteomes" id="UP001143474">
    <property type="component" value="Unassembled WGS sequence"/>
</dbReference>
<comment type="caution">
    <text evidence="4">The sequence shown here is derived from an EMBL/GenBank/DDBJ whole genome shotgun (WGS) entry which is preliminary data.</text>
</comment>
<feature type="transmembrane region" description="Helical" evidence="1">
    <location>
        <begin position="61"/>
        <end position="90"/>
    </location>
</feature>
<dbReference type="InterPro" id="IPR056411">
    <property type="entry name" value="CysS_C"/>
</dbReference>
<gene>
    <name evidence="4" type="primary">yqeB</name>
    <name evidence="4" type="ORF">GCM10017600_08980</name>
</gene>
<protein>
    <recommendedName>
        <fullName evidence="6">DUF308 domain-containing protein</fullName>
    </recommendedName>
</protein>
<reference evidence="4" key="2">
    <citation type="submission" date="2023-01" db="EMBL/GenBank/DDBJ databases">
        <authorList>
            <person name="Sun Q."/>
            <person name="Evtushenko L."/>
        </authorList>
    </citation>
    <scope>NUCLEOTIDE SEQUENCE</scope>
    <source>
        <strain evidence="4">VKM Ac-2007</strain>
    </source>
</reference>
<reference evidence="4" key="1">
    <citation type="journal article" date="2014" name="Int. J. Syst. Evol. Microbiol.">
        <title>Complete genome sequence of Corynebacterium casei LMG S-19264T (=DSM 44701T), isolated from a smear-ripened cheese.</title>
        <authorList>
            <consortium name="US DOE Joint Genome Institute (JGI-PGF)"/>
            <person name="Walter F."/>
            <person name="Albersmeier A."/>
            <person name="Kalinowski J."/>
            <person name="Ruckert C."/>
        </authorList>
    </citation>
    <scope>NUCLEOTIDE SEQUENCE</scope>
    <source>
        <strain evidence="4">VKM Ac-2007</strain>
    </source>
</reference>
<sequence>MIHMTKNSQAEPSVVRHSAGTHLFLWTVFPFGGAAVGWLLSQAPGWITRIPALPTMEKIEFLARLSGPVMTAVLVVAGLVAGCVVTLMAYDDIVTVEVTPDRTSITRSGDTKTLDRELVGAVFVDGKHLVLLGGDTGELAREKTDHGGDKLRSAFEAHGYPWHDGDPHKGEFQRWVDGMPGLDSHAQAILRARQKALEAKDSDDVAELRAELSRHGVVVREDGNRQYWRPTRRADT</sequence>
<feature type="transmembrane region" description="Helical" evidence="1">
    <location>
        <begin position="23"/>
        <end position="40"/>
    </location>
</feature>
<proteinExistence type="predicted"/>
<evidence type="ECO:0000256" key="1">
    <source>
        <dbReference type="SAM" id="Phobius"/>
    </source>
</evidence>
<evidence type="ECO:0000313" key="5">
    <source>
        <dbReference type="Proteomes" id="UP001143474"/>
    </source>
</evidence>
<organism evidence="4 5">
    <name type="scientific">Streptosporangium carneum</name>
    <dbReference type="NCBI Taxonomy" id="47481"/>
    <lineage>
        <taxon>Bacteria</taxon>
        <taxon>Bacillati</taxon>
        <taxon>Actinomycetota</taxon>
        <taxon>Actinomycetes</taxon>
        <taxon>Streptosporangiales</taxon>
        <taxon>Streptosporangiaceae</taxon>
        <taxon>Streptosporangium</taxon>
    </lineage>
</organism>
<dbReference type="InterPro" id="IPR057798">
    <property type="entry name" value="PH_YqeB"/>
</dbReference>
<evidence type="ECO:0000313" key="4">
    <source>
        <dbReference type="EMBL" id="GLK07493.1"/>
    </source>
</evidence>
<keyword evidence="1" id="KW-0812">Transmembrane</keyword>
<dbReference type="EMBL" id="BSEV01000001">
    <property type="protein sequence ID" value="GLK07493.1"/>
    <property type="molecule type" value="Genomic_DNA"/>
</dbReference>
<accession>A0A9W6HXN0</accession>
<dbReference type="Pfam" id="PF23494">
    <property type="entry name" value="bPH_10"/>
    <property type="match status" value="1"/>
</dbReference>
<evidence type="ECO:0000259" key="3">
    <source>
        <dbReference type="Pfam" id="PF23494"/>
    </source>
</evidence>
<dbReference type="AlphaFoldDB" id="A0A9W6HXN0"/>
<dbReference type="Pfam" id="PF23493">
    <property type="entry name" value="CysS_C"/>
    <property type="match status" value="1"/>
</dbReference>